<protein>
    <submittedName>
        <fullName evidence="4">Uncharacterized protein</fullName>
    </submittedName>
</protein>
<gene>
    <name evidence="4" type="primary">LOC105268765</name>
</gene>
<reference evidence="4" key="1">
    <citation type="submission" date="2025-08" db="UniProtKB">
        <authorList>
            <consortium name="RefSeq"/>
        </authorList>
    </citation>
    <scope>IDENTIFICATION</scope>
    <source>
        <strain evidence="4">USDA-PBARC FA_bdor</strain>
        <tissue evidence="4">Whole organism</tissue>
    </source>
</reference>
<organism evidence="3 4">
    <name type="scientific">Fopius arisanus</name>
    <dbReference type="NCBI Taxonomy" id="64838"/>
    <lineage>
        <taxon>Eukaryota</taxon>
        <taxon>Metazoa</taxon>
        <taxon>Ecdysozoa</taxon>
        <taxon>Arthropoda</taxon>
        <taxon>Hexapoda</taxon>
        <taxon>Insecta</taxon>
        <taxon>Pterygota</taxon>
        <taxon>Neoptera</taxon>
        <taxon>Endopterygota</taxon>
        <taxon>Hymenoptera</taxon>
        <taxon>Apocrita</taxon>
        <taxon>Ichneumonoidea</taxon>
        <taxon>Braconidae</taxon>
        <taxon>Opiinae</taxon>
        <taxon>Fopius</taxon>
    </lineage>
</organism>
<name>A0A9R1U3B8_9HYME</name>
<feature type="region of interest" description="Disordered" evidence="1">
    <location>
        <begin position="19"/>
        <end position="46"/>
    </location>
</feature>
<dbReference type="Proteomes" id="UP000694866">
    <property type="component" value="Unplaced"/>
</dbReference>
<feature type="signal peptide" evidence="2">
    <location>
        <begin position="1"/>
        <end position="16"/>
    </location>
</feature>
<feature type="compositionally biased region" description="Low complexity" evidence="1">
    <location>
        <begin position="329"/>
        <end position="338"/>
    </location>
</feature>
<feature type="region of interest" description="Disordered" evidence="1">
    <location>
        <begin position="214"/>
        <end position="272"/>
    </location>
</feature>
<feature type="region of interest" description="Disordered" evidence="1">
    <location>
        <begin position="318"/>
        <end position="361"/>
    </location>
</feature>
<evidence type="ECO:0000313" key="3">
    <source>
        <dbReference type="Proteomes" id="UP000694866"/>
    </source>
</evidence>
<evidence type="ECO:0000313" key="4">
    <source>
        <dbReference type="RefSeq" id="XP_011306884.1"/>
    </source>
</evidence>
<evidence type="ECO:0000256" key="2">
    <source>
        <dbReference type="SAM" id="SignalP"/>
    </source>
</evidence>
<sequence>MKIFAVFAIVLAVAAAAPSLGGGKAQPPKFINRPHPPSGSGRPFGRSIELESRDVHGSVGAEAGVSKGEGSRTEGHVGVHGKIDWDEPELESRDVHGSVGAEAGVSKGEGSRAEGHVGVHGKIDWDEPELESRDVHTSVGAEAGVSKGEGSPAKGHVGVSGKIEWDEPELESRDVHTSVGAEAGVSKGEGSGAEGHIDVSGKIEWDEDAAFARGLNGGKAQPPKFINRPRPPTGSGRPFAQSRDVHGSVGVSAGASKGKGDRAEGHVGVNGKIEWDEPEIDLNDLQSRKHHGHISIGASKHGKKGKWHIGVGGKIQWDEPELESRDVHGSVGASAGASTGKGGKTEGHVGVNGKIDWDEDQ</sequence>
<accession>A0A9R1U3B8</accession>
<proteinExistence type="predicted"/>
<dbReference type="GeneID" id="105268765"/>
<keyword evidence="3" id="KW-1185">Reference proteome</keyword>
<feature type="compositionally biased region" description="Low complexity" evidence="1">
    <location>
        <begin position="247"/>
        <end position="256"/>
    </location>
</feature>
<keyword evidence="2" id="KW-0732">Signal</keyword>
<dbReference type="OrthoDB" id="10542691at2759"/>
<dbReference type="KEGG" id="fas:105268765"/>
<dbReference type="RefSeq" id="XP_011306884.1">
    <property type="nucleotide sequence ID" value="XM_011308582.1"/>
</dbReference>
<dbReference type="AlphaFoldDB" id="A0A9R1U3B8"/>
<feature type="chain" id="PRO_5040215928" evidence="2">
    <location>
        <begin position="17"/>
        <end position="361"/>
    </location>
</feature>
<evidence type="ECO:0000256" key="1">
    <source>
        <dbReference type="SAM" id="MobiDB-lite"/>
    </source>
</evidence>